<dbReference type="EMBL" id="CP060780">
    <property type="protein sequence ID" value="QNP43092.1"/>
    <property type="molecule type" value="Genomic_DNA"/>
</dbReference>
<organism evidence="1 2">
    <name type="scientific">Sphingomonas daechungensis</name>
    <dbReference type="NCBI Taxonomy" id="1176646"/>
    <lineage>
        <taxon>Bacteria</taxon>
        <taxon>Pseudomonadati</taxon>
        <taxon>Pseudomonadota</taxon>
        <taxon>Alphaproteobacteria</taxon>
        <taxon>Sphingomonadales</taxon>
        <taxon>Sphingomonadaceae</taxon>
        <taxon>Sphingomonas</taxon>
    </lineage>
</organism>
<gene>
    <name evidence="1" type="ORF">H9L15_14190</name>
</gene>
<accession>A0ABX6T2G6</accession>
<dbReference type="Proteomes" id="UP000516134">
    <property type="component" value="Chromosome"/>
</dbReference>
<proteinExistence type="predicted"/>
<evidence type="ECO:0000313" key="2">
    <source>
        <dbReference type="Proteomes" id="UP000516134"/>
    </source>
</evidence>
<name>A0ABX6T2G6_9SPHN</name>
<keyword evidence="2" id="KW-1185">Reference proteome</keyword>
<evidence type="ECO:0000313" key="1">
    <source>
        <dbReference type="EMBL" id="QNP43092.1"/>
    </source>
</evidence>
<protein>
    <submittedName>
        <fullName evidence="1">Uncharacterized protein</fullName>
    </submittedName>
</protein>
<dbReference type="RefSeq" id="WP_187714522.1">
    <property type="nucleotide sequence ID" value="NZ_CP060780.1"/>
</dbReference>
<sequence length="54" mass="5955">MEFLQNVAGSTILVMFLLATCVAIEYLGPIERYSLRDRLPGIIINCVGGPSRSR</sequence>
<reference evidence="1 2" key="1">
    <citation type="submission" date="2020-08" db="EMBL/GenBank/DDBJ databases">
        <title>Genome sequence of Sphingomonas daechungensis KACC 18115T.</title>
        <authorList>
            <person name="Hyun D.-W."/>
            <person name="Bae J.-W."/>
        </authorList>
    </citation>
    <scope>NUCLEOTIDE SEQUENCE [LARGE SCALE GENOMIC DNA]</scope>
    <source>
        <strain evidence="1 2">KACC 18115</strain>
    </source>
</reference>